<name>A0A0W8C291_PHYNI</name>
<accession>A0A0W8C291</accession>
<dbReference type="EMBL" id="LNFP01004589">
    <property type="protein sequence ID" value="KUF78221.1"/>
    <property type="molecule type" value="Genomic_DNA"/>
</dbReference>
<evidence type="ECO:0000256" key="3">
    <source>
        <dbReference type="ARBA" id="ARBA00022525"/>
    </source>
</evidence>
<feature type="signal peptide" evidence="5">
    <location>
        <begin position="1"/>
        <end position="22"/>
    </location>
</feature>
<dbReference type="InterPro" id="IPR031825">
    <property type="entry name" value="RXLR"/>
</dbReference>
<dbReference type="Pfam" id="PF16810">
    <property type="entry name" value="RXLR"/>
    <property type="match status" value="1"/>
</dbReference>
<evidence type="ECO:0000256" key="5">
    <source>
        <dbReference type="RuleBase" id="RU367124"/>
    </source>
</evidence>
<keyword evidence="3 5" id="KW-0964">Secreted</keyword>
<comment type="function">
    <text evidence="5">Effector that suppresses plant defense responses during pathogen infection.</text>
</comment>
<comment type="subcellular location">
    <subcellularLocation>
        <location evidence="1 5">Secreted</location>
    </subcellularLocation>
</comment>
<comment type="domain">
    <text evidence="5">The RxLR-dEER motif acts to carry the protein into the host cell cytoplasm through binding to cell surface phosphatidylinositol-3-phosphate.</text>
</comment>
<evidence type="ECO:0000313" key="8">
    <source>
        <dbReference type="Proteomes" id="UP000052943"/>
    </source>
</evidence>
<feature type="chain" id="PRO_5010443738" description="RxLR effector protein" evidence="5">
    <location>
        <begin position="23"/>
        <end position="182"/>
    </location>
</feature>
<organism evidence="7 9">
    <name type="scientific">Phytophthora nicotianae</name>
    <name type="common">Potato buckeye rot agent</name>
    <name type="synonym">Phytophthora parasitica</name>
    <dbReference type="NCBI Taxonomy" id="4792"/>
    <lineage>
        <taxon>Eukaryota</taxon>
        <taxon>Sar</taxon>
        <taxon>Stramenopiles</taxon>
        <taxon>Oomycota</taxon>
        <taxon>Peronosporomycetes</taxon>
        <taxon>Peronosporales</taxon>
        <taxon>Peronosporaceae</taxon>
        <taxon>Phytophthora</taxon>
    </lineage>
</organism>
<comment type="similarity">
    <text evidence="2 5">Belongs to the RxLR effector family.</text>
</comment>
<evidence type="ECO:0000313" key="6">
    <source>
        <dbReference type="EMBL" id="KUF70260.1"/>
    </source>
</evidence>
<evidence type="ECO:0000256" key="2">
    <source>
        <dbReference type="ARBA" id="ARBA00010400"/>
    </source>
</evidence>
<dbReference type="AlphaFoldDB" id="A0A0W8C291"/>
<evidence type="ECO:0000256" key="1">
    <source>
        <dbReference type="ARBA" id="ARBA00004613"/>
    </source>
</evidence>
<dbReference type="Proteomes" id="UP000054636">
    <property type="component" value="Unassembled WGS sequence"/>
</dbReference>
<dbReference type="EMBL" id="LNFO01006060">
    <property type="protein sequence ID" value="KUF70260.1"/>
    <property type="molecule type" value="Genomic_DNA"/>
</dbReference>
<dbReference type="Proteomes" id="UP000052943">
    <property type="component" value="Unassembled WGS sequence"/>
</dbReference>
<dbReference type="OrthoDB" id="141676at2759"/>
<sequence>MQVSSLLLVAATVLSSSKVVGAANQSTLATRPTQSINNAHDSNMTGRFLRASRYEGTQTEEESDDEERMNLNLSPAAEKWLAGLAGKSAAELEKLAQAPKNVNVEEVLAQLMANAKAHFINLAENGMTPSVMYVKNNIEAKLKMPERWRMRDPGYQEYVRFKDFWDDLPKELKEMLMARNAM</sequence>
<gene>
    <name evidence="6" type="ORF">AM587_10006212</name>
    <name evidence="7" type="ORF">AM588_10000047</name>
</gene>
<keyword evidence="4 5" id="KW-0732">Signal</keyword>
<reference evidence="8 9" key="1">
    <citation type="submission" date="2015-11" db="EMBL/GenBank/DDBJ databases">
        <title>Genomes and virulence difference between two physiological races of Phytophthora nicotianae.</title>
        <authorList>
            <person name="Liu H."/>
            <person name="Ma X."/>
            <person name="Yu H."/>
            <person name="Fang D."/>
            <person name="Li Y."/>
            <person name="Wang X."/>
            <person name="Wang W."/>
            <person name="Dong Y."/>
            <person name="Xiao B."/>
        </authorList>
    </citation>
    <scope>NUCLEOTIDE SEQUENCE [LARGE SCALE GENOMIC DNA]</scope>
    <source>
        <strain evidence="6">Race 0</strain>
        <strain evidence="8">race 0</strain>
        <strain evidence="9">race 1</strain>
        <strain evidence="7">Race 1</strain>
    </source>
</reference>
<evidence type="ECO:0000256" key="4">
    <source>
        <dbReference type="ARBA" id="ARBA00022729"/>
    </source>
</evidence>
<dbReference type="GO" id="GO:0005576">
    <property type="term" value="C:extracellular region"/>
    <property type="evidence" value="ECO:0007669"/>
    <property type="project" value="UniProtKB-SubCell"/>
</dbReference>
<evidence type="ECO:0000313" key="7">
    <source>
        <dbReference type="EMBL" id="KUF78221.1"/>
    </source>
</evidence>
<proteinExistence type="inferred from homology"/>
<comment type="caution">
    <text evidence="7">The sequence shown here is derived from an EMBL/GenBank/DDBJ whole genome shotgun (WGS) entry which is preliminary data.</text>
</comment>
<protein>
    <recommendedName>
        <fullName evidence="5">RxLR effector protein</fullName>
    </recommendedName>
</protein>
<evidence type="ECO:0000313" key="9">
    <source>
        <dbReference type="Proteomes" id="UP000054636"/>
    </source>
</evidence>